<evidence type="ECO:0000256" key="2">
    <source>
        <dbReference type="ARBA" id="ARBA00010388"/>
    </source>
</evidence>
<dbReference type="NCBIfam" id="NF009303">
    <property type="entry name" value="PRK12660.1"/>
    <property type="match status" value="1"/>
</dbReference>
<feature type="transmembrane region" description="Helical" evidence="7">
    <location>
        <begin position="28"/>
        <end position="49"/>
    </location>
</feature>
<evidence type="ECO:0000256" key="3">
    <source>
        <dbReference type="ARBA" id="ARBA00022475"/>
    </source>
</evidence>
<dbReference type="RefSeq" id="WP_072910463.1">
    <property type="nucleotide sequence ID" value="NZ_FRAR01000004.1"/>
</dbReference>
<organism evidence="8 9">
    <name type="scientific">Desulforamulus aeronauticus DSM 10349</name>
    <dbReference type="NCBI Taxonomy" id="1121421"/>
    <lineage>
        <taxon>Bacteria</taxon>
        <taxon>Bacillati</taxon>
        <taxon>Bacillota</taxon>
        <taxon>Clostridia</taxon>
        <taxon>Eubacteriales</taxon>
        <taxon>Peptococcaceae</taxon>
        <taxon>Desulforamulus</taxon>
    </lineage>
</organism>
<gene>
    <name evidence="8" type="ORF">SAMN02745123_00259</name>
</gene>
<feature type="transmembrane region" description="Helical" evidence="7">
    <location>
        <begin position="6"/>
        <end position="21"/>
    </location>
</feature>
<dbReference type="InterPro" id="IPR039428">
    <property type="entry name" value="NUOK/Mnh_C1-like"/>
</dbReference>
<evidence type="ECO:0000256" key="1">
    <source>
        <dbReference type="ARBA" id="ARBA00004651"/>
    </source>
</evidence>
<dbReference type="EMBL" id="FRAR01000004">
    <property type="protein sequence ID" value="SHJ97587.1"/>
    <property type="molecule type" value="Genomic_DNA"/>
</dbReference>
<dbReference type="OrthoDB" id="9799219at2"/>
<dbReference type="PANTHER" id="PTHR34583:SF2">
    <property type="entry name" value="ANTIPORTER SUBUNIT MNHC2-RELATED"/>
    <property type="match status" value="1"/>
</dbReference>
<protein>
    <submittedName>
        <fullName evidence="8">Multisubunit sodium/proton antiporter, MrpC subunit (TC 2.A.63.1)</fullName>
    </submittedName>
</protein>
<accession>A0A1M6NPC4</accession>
<comment type="similarity">
    <text evidence="2">Belongs to the CPA3 antiporters (TC 2.A.63) subunit C family.</text>
</comment>
<reference evidence="9" key="1">
    <citation type="submission" date="2016-11" db="EMBL/GenBank/DDBJ databases">
        <authorList>
            <person name="Varghese N."/>
            <person name="Submissions S."/>
        </authorList>
    </citation>
    <scope>NUCLEOTIDE SEQUENCE [LARGE SCALE GENOMIC DNA]</scope>
    <source>
        <strain evidence="9">DSM 10349</strain>
    </source>
</reference>
<dbReference type="PANTHER" id="PTHR34583">
    <property type="entry name" value="ANTIPORTER SUBUNIT MNHC2-RELATED"/>
    <property type="match status" value="1"/>
</dbReference>
<evidence type="ECO:0000313" key="8">
    <source>
        <dbReference type="EMBL" id="SHJ97587.1"/>
    </source>
</evidence>
<dbReference type="AlphaFoldDB" id="A0A1M6NPC4"/>
<evidence type="ECO:0000256" key="7">
    <source>
        <dbReference type="SAM" id="Phobius"/>
    </source>
</evidence>
<proteinExistence type="inferred from homology"/>
<keyword evidence="6 7" id="KW-0472">Membrane</keyword>
<feature type="transmembrane region" description="Helical" evidence="7">
    <location>
        <begin position="69"/>
        <end position="92"/>
    </location>
</feature>
<dbReference type="NCBIfam" id="NF006372">
    <property type="entry name" value="PRK08600.1"/>
    <property type="match status" value="1"/>
</dbReference>
<dbReference type="Gene3D" id="1.10.287.3510">
    <property type="match status" value="1"/>
</dbReference>
<keyword evidence="3" id="KW-1003">Cell membrane</keyword>
<comment type="subcellular location">
    <subcellularLocation>
        <location evidence="1">Cell membrane</location>
        <topology evidence="1">Multi-pass membrane protein</topology>
    </subcellularLocation>
</comment>
<dbReference type="NCBIfam" id="NF006573">
    <property type="entry name" value="PRK09094.1"/>
    <property type="match status" value="1"/>
</dbReference>
<dbReference type="Proteomes" id="UP000183997">
    <property type="component" value="Unassembled WGS sequence"/>
</dbReference>
<name>A0A1M6NPC4_9FIRM</name>
<evidence type="ECO:0000313" key="9">
    <source>
        <dbReference type="Proteomes" id="UP000183997"/>
    </source>
</evidence>
<evidence type="ECO:0000256" key="6">
    <source>
        <dbReference type="ARBA" id="ARBA00023136"/>
    </source>
</evidence>
<keyword evidence="5 7" id="KW-1133">Transmembrane helix</keyword>
<keyword evidence="4 7" id="KW-0812">Transmembrane</keyword>
<dbReference type="Pfam" id="PF00420">
    <property type="entry name" value="Oxidored_q2"/>
    <property type="match status" value="1"/>
</dbReference>
<dbReference type="GO" id="GO:0005886">
    <property type="term" value="C:plasma membrane"/>
    <property type="evidence" value="ECO:0007669"/>
    <property type="project" value="UniProtKB-SubCell"/>
</dbReference>
<dbReference type="STRING" id="1121421.SAMN02745123_00259"/>
<evidence type="ECO:0000256" key="4">
    <source>
        <dbReference type="ARBA" id="ARBA00022692"/>
    </source>
</evidence>
<evidence type="ECO:0000256" key="5">
    <source>
        <dbReference type="ARBA" id="ARBA00022989"/>
    </source>
</evidence>
<keyword evidence="9" id="KW-1185">Reference proteome</keyword>
<dbReference type="InterPro" id="IPR050601">
    <property type="entry name" value="CPA3_antiporter_subunitC"/>
</dbReference>
<sequence length="112" mass="12189">METLMALLIGVLFTVGVFLLLSKNFLKIILGTSILAHGTHLLIITMGGLKKGMPPIVRGENVSYTDPLPQALILTAIVINFAVTAFFLVLAYRSYQELGTDNIDKLRGIADE</sequence>